<organism evidence="7 8">
    <name type="scientific">Batillaria attramentaria</name>
    <dbReference type="NCBI Taxonomy" id="370345"/>
    <lineage>
        <taxon>Eukaryota</taxon>
        <taxon>Metazoa</taxon>
        <taxon>Spiralia</taxon>
        <taxon>Lophotrochozoa</taxon>
        <taxon>Mollusca</taxon>
        <taxon>Gastropoda</taxon>
        <taxon>Caenogastropoda</taxon>
        <taxon>Sorbeoconcha</taxon>
        <taxon>Cerithioidea</taxon>
        <taxon>Batillariidae</taxon>
        <taxon>Batillaria</taxon>
    </lineage>
</organism>
<dbReference type="PROSITE" id="PS01180">
    <property type="entry name" value="CUB"/>
    <property type="match status" value="1"/>
</dbReference>
<feature type="region of interest" description="Disordered" evidence="4">
    <location>
        <begin position="367"/>
        <end position="520"/>
    </location>
</feature>
<dbReference type="InterPro" id="IPR035914">
    <property type="entry name" value="Sperma_CUB_dom_sf"/>
</dbReference>
<feature type="compositionally biased region" description="Gly residues" evidence="4">
    <location>
        <begin position="265"/>
        <end position="275"/>
    </location>
</feature>
<feature type="region of interest" description="Disordered" evidence="4">
    <location>
        <begin position="319"/>
        <end position="341"/>
    </location>
</feature>
<feature type="transmembrane region" description="Helical" evidence="5">
    <location>
        <begin position="171"/>
        <end position="194"/>
    </location>
</feature>
<keyword evidence="2" id="KW-1015">Disulfide bond</keyword>
<feature type="compositionally biased region" description="Pro residues" evidence="4">
    <location>
        <begin position="565"/>
        <end position="590"/>
    </location>
</feature>
<protein>
    <recommendedName>
        <fullName evidence="6">CUB domain-containing protein</fullName>
    </recommendedName>
</protein>
<feature type="transmembrane region" description="Helical" evidence="5">
    <location>
        <begin position="6"/>
        <end position="23"/>
    </location>
</feature>
<dbReference type="SMART" id="SM00042">
    <property type="entry name" value="CUB"/>
    <property type="match status" value="1"/>
</dbReference>
<feature type="compositionally biased region" description="Low complexity" evidence="4">
    <location>
        <begin position="453"/>
        <end position="466"/>
    </location>
</feature>
<evidence type="ECO:0000256" key="5">
    <source>
        <dbReference type="SAM" id="Phobius"/>
    </source>
</evidence>
<dbReference type="Gene3D" id="2.60.120.290">
    <property type="entry name" value="Spermadhesin, CUB domain"/>
    <property type="match status" value="1"/>
</dbReference>
<dbReference type="CDD" id="cd00041">
    <property type="entry name" value="CUB"/>
    <property type="match status" value="1"/>
</dbReference>
<dbReference type="AlphaFoldDB" id="A0ABD0M5D8"/>
<keyword evidence="8" id="KW-1185">Reference proteome</keyword>
<feature type="compositionally biased region" description="Low complexity" evidence="4">
    <location>
        <begin position="417"/>
        <end position="444"/>
    </location>
</feature>
<comment type="caution">
    <text evidence="7">The sequence shown here is derived from an EMBL/GenBank/DDBJ whole genome shotgun (WGS) entry which is preliminary data.</text>
</comment>
<gene>
    <name evidence="7" type="ORF">BaRGS_00001703</name>
</gene>
<reference evidence="7 8" key="1">
    <citation type="journal article" date="2023" name="Sci. Data">
        <title>Genome assembly of the Korean intertidal mud-creeper Batillaria attramentaria.</title>
        <authorList>
            <person name="Patra A.K."/>
            <person name="Ho P.T."/>
            <person name="Jun S."/>
            <person name="Lee S.J."/>
            <person name="Kim Y."/>
            <person name="Won Y.J."/>
        </authorList>
    </citation>
    <scope>NUCLEOTIDE SEQUENCE [LARGE SCALE GENOMIC DNA]</scope>
    <source>
        <strain evidence="7">Wonlab-2016</strain>
    </source>
</reference>
<feature type="region of interest" description="Disordered" evidence="4">
    <location>
        <begin position="539"/>
        <end position="608"/>
    </location>
</feature>
<evidence type="ECO:0000256" key="4">
    <source>
        <dbReference type="SAM" id="MobiDB-lite"/>
    </source>
</evidence>
<keyword evidence="1" id="KW-0677">Repeat</keyword>
<feature type="compositionally biased region" description="Polar residues" evidence="4">
    <location>
        <begin position="493"/>
        <end position="518"/>
    </location>
</feature>
<evidence type="ECO:0000313" key="8">
    <source>
        <dbReference type="Proteomes" id="UP001519460"/>
    </source>
</evidence>
<proteinExistence type="predicted"/>
<keyword evidence="5" id="KW-0472">Membrane</keyword>
<accession>A0ABD0M5D8</accession>
<feature type="region of interest" description="Disordered" evidence="4">
    <location>
        <begin position="249"/>
        <end position="275"/>
    </location>
</feature>
<dbReference type="PANTHER" id="PTHR24251">
    <property type="entry name" value="OVOCHYMASE-RELATED"/>
    <property type="match status" value="1"/>
</dbReference>
<keyword evidence="5" id="KW-1133">Transmembrane helix</keyword>
<comment type="caution">
    <text evidence="3">Lacks conserved residue(s) required for the propagation of feature annotation.</text>
</comment>
<dbReference type="InterPro" id="IPR000859">
    <property type="entry name" value="CUB_dom"/>
</dbReference>
<evidence type="ECO:0000256" key="2">
    <source>
        <dbReference type="ARBA" id="ARBA00023157"/>
    </source>
</evidence>
<name>A0ABD0M5D8_9CAEN</name>
<evidence type="ECO:0000256" key="3">
    <source>
        <dbReference type="PROSITE-ProRule" id="PRU00059"/>
    </source>
</evidence>
<dbReference type="Pfam" id="PF00431">
    <property type="entry name" value="CUB"/>
    <property type="match status" value="1"/>
</dbReference>
<dbReference type="Proteomes" id="UP001519460">
    <property type="component" value="Unassembled WGS sequence"/>
</dbReference>
<evidence type="ECO:0000259" key="6">
    <source>
        <dbReference type="PROSITE" id="PS01180"/>
    </source>
</evidence>
<feature type="domain" description="CUB" evidence="6">
    <location>
        <begin position="28"/>
        <end position="154"/>
    </location>
</feature>
<dbReference type="SUPFAM" id="SSF49854">
    <property type="entry name" value="Spermadhesin, CUB domain"/>
    <property type="match status" value="1"/>
</dbReference>
<evidence type="ECO:0000313" key="7">
    <source>
        <dbReference type="EMBL" id="KAK7506852.1"/>
    </source>
</evidence>
<evidence type="ECO:0000256" key="1">
    <source>
        <dbReference type="ARBA" id="ARBA00022737"/>
    </source>
</evidence>
<sequence length="608" mass="62973">MGDGQFAPVMSIFLIGILLLMYARGVCCQCRYDSFNKVPLERTASSSEATLASQDYPHTFSSNANCQWLLSSHDDDLVVKVQIEELNLKFGQNCYSSSLAFYDGKYPTDNELAKLCKADKDSNTVTSTGQKMLVVLRTDKYTFGKSFKIRFSAVKPSSKDDPNSKIRKGGWLSTGALVGGIVGAVCFVIILGIACQRCMAGAPRPNRPHRAAAFYHAHAPPPGTTGLVTMVQNNNAIFMLQQATGGSVSPSRLAPTLSNASDTSNGGGGGAGGDGGNAAGVTNMAFNASADQLQSLREATYNILAPPIGLPPPPYVESMIVTHPPSAPPSPRRSVADISDTVPDGPAGIQSLVNSIAGPAAFSAAFGMSTPVDTPRHRRSSRSRQGDSSADPPDETISVVGPPERPTIVVDGSALTGSGSSSPRQDSSQRLGAGSSSSVSLPRLVSDDTNEPTTSAGSTSETTGTTVLPSGMRAPEIVISDSTAPADCEVSESAETLTVGSTTTSQAVQTSRAPSPQDFSAEAPLLNRAAVSIHAALSSIRSEGPAQQPRSDSDDVFCEAGPDGTLPPPPSASYPPSPTGSAPFPPPPPEALESDTQSFGAPDTDPLL</sequence>
<dbReference type="EMBL" id="JACVVK020000005">
    <property type="protein sequence ID" value="KAK7506852.1"/>
    <property type="molecule type" value="Genomic_DNA"/>
</dbReference>
<keyword evidence="5" id="KW-0812">Transmembrane</keyword>